<protein>
    <submittedName>
        <fullName evidence="1">Uncharacterized protein</fullName>
    </submittedName>
</protein>
<dbReference type="AlphaFoldDB" id="A0AAV9D7Z5"/>
<evidence type="ECO:0000313" key="1">
    <source>
        <dbReference type="EMBL" id="KAK1297756.1"/>
    </source>
</evidence>
<evidence type="ECO:0000313" key="2">
    <source>
        <dbReference type="Proteomes" id="UP001180020"/>
    </source>
</evidence>
<gene>
    <name evidence="1" type="ORF">QJS10_CPB15g01723</name>
</gene>
<organism evidence="1 2">
    <name type="scientific">Acorus calamus</name>
    <name type="common">Sweet flag</name>
    <dbReference type="NCBI Taxonomy" id="4465"/>
    <lineage>
        <taxon>Eukaryota</taxon>
        <taxon>Viridiplantae</taxon>
        <taxon>Streptophyta</taxon>
        <taxon>Embryophyta</taxon>
        <taxon>Tracheophyta</taxon>
        <taxon>Spermatophyta</taxon>
        <taxon>Magnoliopsida</taxon>
        <taxon>Liliopsida</taxon>
        <taxon>Acoraceae</taxon>
        <taxon>Acorus</taxon>
    </lineage>
</organism>
<reference evidence="1" key="2">
    <citation type="submission" date="2023-06" db="EMBL/GenBank/DDBJ databases">
        <authorList>
            <person name="Ma L."/>
            <person name="Liu K.-W."/>
            <person name="Li Z."/>
            <person name="Hsiao Y.-Y."/>
            <person name="Qi Y."/>
            <person name="Fu T."/>
            <person name="Tang G."/>
            <person name="Zhang D."/>
            <person name="Sun W.-H."/>
            <person name="Liu D.-K."/>
            <person name="Li Y."/>
            <person name="Chen G.-Z."/>
            <person name="Liu X.-D."/>
            <person name="Liao X.-Y."/>
            <person name="Jiang Y.-T."/>
            <person name="Yu X."/>
            <person name="Hao Y."/>
            <person name="Huang J."/>
            <person name="Zhao X.-W."/>
            <person name="Ke S."/>
            <person name="Chen Y.-Y."/>
            <person name="Wu W.-L."/>
            <person name="Hsu J.-L."/>
            <person name="Lin Y.-F."/>
            <person name="Huang M.-D."/>
            <person name="Li C.-Y."/>
            <person name="Huang L."/>
            <person name="Wang Z.-W."/>
            <person name="Zhao X."/>
            <person name="Zhong W.-Y."/>
            <person name="Peng D.-H."/>
            <person name="Ahmad S."/>
            <person name="Lan S."/>
            <person name="Zhang J.-S."/>
            <person name="Tsai W.-C."/>
            <person name="Van De Peer Y."/>
            <person name="Liu Z.-J."/>
        </authorList>
    </citation>
    <scope>NUCLEOTIDE SEQUENCE</scope>
    <source>
        <strain evidence="1">CP</strain>
        <tissue evidence="1">Leaves</tissue>
    </source>
</reference>
<dbReference type="Proteomes" id="UP001180020">
    <property type="component" value="Unassembled WGS sequence"/>
</dbReference>
<accession>A0AAV9D7Z5</accession>
<name>A0AAV9D7Z5_ACOCL</name>
<dbReference type="EMBL" id="JAUJYO010000015">
    <property type="protein sequence ID" value="KAK1297756.1"/>
    <property type="molecule type" value="Genomic_DNA"/>
</dbReference>
<comment type="caution">
    <text evidence="1">The sequence shown here is derived from an EMBL/GenBank/DDBJ whole genome shotgun (WGS) entry which is preliminary data.</text>
</comment>
<sequence>MASRVTRGPHGGGGNDFTMVLQDRYRGGAMELDVSRPSQLGRPSPVRRSLQACPQLRVPSDGILVLASSHFLGPTDGLDRGTRGWQRTSNRLSRAALGSGQGDPRRRDKWIDNGGLTIHRSRRGVGCVDYAQRGNLQWKHSISREYVGFIPSVSRIEEDIDILPRRESGSLPMTSVRGKGAMLVVATATSSTVADSEKEVP</sequence>
<proteinExistence type="predicted"/>
<reference evidence="1" key="1">
    <citation type="journal article" date="2023" name="Nat. Commun.">
        <title>Diploid and tetraploid genomes of Acorus and the evolution of monocots.</title>
        <authorList>
            <person name="Ma L."/>
            <person name="Liu K.W."/>
            <person name="Li Z."/>
            <person name="Hsiao Y.Y."/>
            <person name="Qi Y."/>
            <person name="Fu T."/>
            <person name="Tang G.D."/>
            <person name="Zhang D."/>
            <person name="Sun W.H."/>
            <person name="Liu D.K."/>
            <person name="Li Y."/>
            <person name="Chen G.Z."/>
            <person name="Liu X.D."/>
            <person name="Liao X.Y."/>
            <person name="Jiang Y.T."/>
            <person name="Yu X."/>
            <person name="Hao Y."/>
            <person name="Huang J."/>
            <person name="Zhao X.W."/>
            <person name="Ke S."/>
            <person name="Chen Y.Y."/>
            <person name="Wu W.L."/>
            <person name="Hsu J.L."/>
            <person name="Lin Y.F."/>
            <person name="Huang M.D."/>
            <person name="Li C.Y."/>
            <person name="Huang L."/>
            <person name="Wang Z.W."/>
            <person name="Zhao X."/>
            <person name="Zhong W.Y."/>
            <person name="Peng D.H."/>
            <person name="Ahmad S."/>
            <person name="Lan S."/>
            <person name="Zhang J.S."/>
            <person name="Tsai W.C."/>
            <person name="Van de Peer Y."/>
            <person name="Liu Z.J."/>
        </authorList>
    </citation>
    <scope>NUCLEOTIDE SEQUENCE</scope>
    <source>
        <strain evidence="1">CP</strain>
    </source>
</reference>
<keyword evidence="2" id="KW-1185">Reference proteome</keyword>